<dbReference type="CDD" id="cd00818">
    <property type="entry name" value="IleRS_core"/>
    <property type="match status" value="1"/>
</dbReference>
<dbReference type="PANTHER" id="PTHR42780">
    <property type="entry name" value="SOLEUCYL-TRNA SYNTHETASE"/>
    <property type="match status" value="1"/>
</dbReference>
<dbReference type="VEuPathDB" id="TriTrypDB:TcCLB.509167.100"/>
<feature type="domain" description="Aminoacyl-tRNA synthetase class Ia" evidence="12">
    <location>
        <begin position="103"/>
        <end position="733"/>
    </location>
</feature>
<dbReference type="GO" id="GO:0002161">
    <property type="term" value="F:aminoacyl-tRNA deacylase activity"/>
    <property type="evidence" value="ECO:0007669"/>
    <property type="project" value="InterPro"/>
</dbReference>
<keyword evidence="6 10" id="KW-0648">Protein biosynthesis</keyword>
<evidence type="ECO:0000259" key="13">
    <source>
        <dbReference type="Pfam" id="PF08264"/>
    </source>
</evidence>
<dbReference type="FunFam" id="1.10.730.10:FF:000069">
    <property type="entry name" value="Isoleucyl-tRNA synthetase, putative"/>
    <property type="match status" value="1"/>
</dbReference>
<dbReference type="Proteomes" id="UP000246078">
    <property type="component" value="Unassembled WGS sequence"/>
</dbReference>
<keyword evidence="7 10" id="KW-0030">Aminoacyl-tRNA synthetase</keyword>
<dbReference type="InterPro" id="IPR009080">
    <property type="entry name" value="tRNAsynth_Ia_anticodon-bd"/>
</dbReference>
<keyword evidence="4 10" id="KW-0547">Nucleotide-binding</keyword>
<evidence type="ECO:0000256" key="4">
    <source>
        <dbReference type="ARBA" id="ARBA00022741"/>
    </source>
</evidence>
<dbReference type="SUPFAM" id="SSF47323">
    <property type="entry name" value="Anticodon-binding domain of a subclass of class I aminoacyl-tRNA synthetases"/>
    <property type="match status" value="1"/>
</dbReference>
<evidence type="ECO:0000313" key="14">
    <source>
        <dbReference type="EMBL" id="PWV14838.1"/>
    </source>
</evidence>
<evidence type="ECO:0000256" key="1">
    <source>
        <dbReference type="ARBA" id="ARBA00005594"/>
    </source>
</evidence>
<dbReference type="InterPro" id="IPR009008">
    <property type="entry name" value="Val/Leu/Ile-tRNA-synth_edit"/>
</dbReference>
<evidence type="ECO:0000256" key="8">
    <source>
        <dbReference type="ARBA" id="ARBA00032665"/>
    </source>
</evidence>
<dbReference type="VEuPathDB" id="TriTrypDB:TcBrA4_0013520"/>
<dbReference type="GO" id="GO:0005524">
    <property type="term" value="F:ATP binding"/>
    <property type="evidence" value="ECO:0007669"/>
    <property type="project" value="UniProtKB-KW"/>
</dbReference>
<dbReference type="GO" id="GO:0000049">
    <property type="term" value="F:tRNA binding"/>
    <property type="evidence" value="ECO:0007669"/>
    <property type="project" value="InterPro"/>
</dbReference>
<dbReference type="VEuPathDB" id="TriTrypDB:Tc_MARK_3491"/>
<dbReference type="VEuPathDB" id="TriTrypDB:BCY84_11250"/>
<dbReference type="Pfam" id="PF00133">
    <property type="entry name" value="tRNA-synt_1"/>
    <property type="match status" value="1"/>
</dbReference>
<dbReference type="VEuPathDB" id="TriTrypDB:C3747_33g140"/>
<dbReference type="Gene3D" id="3.90.740.10">
    <property type="entry name" value="Valyl/Leucyl/Isoleucyl-tRNA synthetase, editing domain"/>
    <property type="match status" value="1"/>
</dbReference>
<protein>
    <recommendedName>
        <fullName evidence="2">isoleucine--tRNA ligase</fullName>
        <ecNumber evidence="2">6.1.1.5</ecNumber>
    </recommendedName>
    <alternativeName>
        <fullName evidence="8">Isoleucyl-tRNA synthetase</fullName>
    </alternativeName>
</protein>
<feature type="domain" description="Methionyl/Valyl/Leucyl/Isoleucyl-tRNA synthetase anticodon-binding" evidence="13">
    <location>
        <begin position="785"/>
        <end position="937"/>
    </location>
</feature>
<feature type="region of interest" description="Disordered" evidence="11">
    <location>
        <begin position="67"/>
        <end position="86"/>
    </location>
</feature>
<dbReference type="Pfam" id="PF08264">
    <property type="entry name" value="Anticodon_1"/>
    <property type="match status" value="1"/>
</dbReference>
<dbReference type="FunFam" id="3.90.740.10:FF:000038">
    <property type="entry name" value="Isoleucyl-tRNA synthetase"/>
    <property type="match status" value="1"/>
</dbReference>
<dbReference type="PANTHER" id="PTHR42780:SF1">
    <property type="entry name" value="ISOLEUCINE--TRNA LIGASE, CYTOPLASMIC"/>
    <property type="match status" value="1"/>
</dbReference>
<evidence type="ECO:0000256" key="6">
    <source>
        <dbReference type="ARBA" id="ARBA00022917"/>
    </source>
</evidence>
<evidence type="ECO:0000256" key="11">
    <source>
        <dbReference type="SAM" id="MobiDB-lite"/>
    </source>
</evidence>
<dbReference type="VEuPathDB" id="TriTrypDB:TCDM_03509"/>
<dbReference type="InterPro" id="IPR033709">
    <property type="entry name" value="Anticodon_Ile_ABEc"/>
</dbReference>
<evidence type="ECO:0000313" key="15">
    <source>
        <dbReference type="Proteomes" id="UP000246078"/>
    </source>
</evidence>
<dbReference type="EMBL" id="PRFC01000033">
    <property type="protein sequence ID" value="PWV14838.1"/>
    <property type="molecule type" value="Genomic_DNA"/>
</dbReference>
<dbReference type="VEuPathDB" id="TriTrypDB:TcCLB.509797.40"/>
<sequence>MLRCLTVVWRCAAKDGKGNGKRASLARRTVIHSRVPSIGPSSASLSSLGGTTNHGELSKCFSSSKAAKGTTEGKMSGNKSVSGGGPLENFDEELNFSKMEEEVLQHWERVDAFRETLKQSKGKKPYNFYDGPPFATGLPHYGHLLAGTIKDIVCRYAHQTGHHVERRFGWDCHGLPIEFEIDKTLGIKSSHDVKAYGIAKYNDTCKNIVMRYSEEWRRTVNRMGRWIDFDNDYKTMYLSYMESVWSVFKELWNKNLVYRGFKVMPFSTGCTTPLSNFEANSNYKDVSDPSVMVTFQTRDDPNTYLIAWTTTPWTLPSNLALCVHPNLDYVKVLDTKTKRHYIVGELRLGEVFPNKKKGAHKGDEPPPYVIVTRMKGTELVGTKYEPLFPYFKSAYGETAFRVISDTYVTTDSGTCVVHQAPGFGEEDYRICISNGILKKEEVLCPVDENGVFHSDVTDFCGRYVKEADSDILKHLESRGLVHSKGSVVHSYPFCWRSELPLIYKAVDCWFVNVESLRDRLLAANDKTNWVPEFVKTRRFSNWLADAKDWNLSRNRYWGTPLPIWHSEDWEEMVCVGSVRELEELSGVTGITDIHRQFVDNITIPSKRPGMPPLRRVEEVFDCWFESGSMPYAQSHYPFENQKDFETHRFPADFVAEGLDQTRGWFYTLLVLGVALFDVSPFKNVVVNGLILSEDGKKMSKRLKNYPEPNIIIDTYGADALRMYMINSPVVRAEPLRFREQGVRGIVKDVLLPLFHATKFFIANANYCVLSGGTVSLDVVSTNEMDRWILASTQTLQQYVRREMERYHLYNVIPGVFRFVVDLSNWYVRMNRRRMKNAVDQEDRSQALSTMLTVLFSVSRILSPIVPFVAEMLYQRIKPLLPTSEQVDSVHYLMFPEDDKGKHDELLERAMTRMITIVDLARVLRDRMVISMKRPVRQVIIVHPDQSYLDDVRKVVEYIKDEINTFDVVLSSGEEYVSTHLDANMEVLGKLYRKDAPQIRKAIQQLTPEEVARFIQSGKMEVCGKLITVNDVKVVRKIKDGFTDFESNTDNDVVVLLDKREEQALVDSWRAREFVNRVQQLRKKVKLVVTDMVDVYFESEDVELTNSILNCAEQVNKTIRGKWETMDKLPADAKFVAEEDNSISGVGIKIVFTEVSA</sequence>
<dbReference type="InterPro" id="IPR001412">
    <property type="entry name" value="aa-tRNA-synth_I_CS"/>
</dbReference>
<accession>A0A2V2X1Z2</accession>
<dbReference type="InterPro" id="IPR023586">
    <property type="entry name" value="Ile-tRNA-ligase_type2"/>
</dbReference>
<dbReference type="GO" id="GO:0006428">
    <property type="term" value="P:isoleucyl-tRNA aminoacylation"/>
    <property type="evidence" value="ECO:0007669"/>
    <property type="project" value="InterPro"/>
</dbReference>
<dbReference type="VEuPathDB" id="TriTrypDB:TcCLB.504137.10"/>
<evidence type="ECO:0000256" key="2">
    <source>
        <dbReference type="ARBA" id="ARBA00013165"/>
    </source>
</evidence>
<dbReference type="NCBIfam" id="TIGR00392">
    <property type="entry name" value="ileS"/>
    <property type="match status" value="1"/>
</dbReference>
<comment type="caution">
    <text evidence="14">The sequence shown here is derived from an EMBL/GenBank/DDBJ whole genome shotgun (WGS) entry which is preliminary data.</text>
</comment>
<evidence type="ECO:0000256" key="3">
    <source>
        <dbReference type="ARBA" id="ARBA00022598"/>
    </source>
</evidence>
<dbReference type="GO" id="GO:0004822">
    <property type="term" value="F:isoleucine-tRNA ligase activity"/>
    <property type="evidence" value="ECO:0007669"/>
    <property type="project" value="UniProtKB-EC"/>
</dbReference>
<reference evidence="14 15" key="1">
    <citation type="journal article" date="2018" name="Microb. Genom.">
        <title>Expanding an expanded genome: long-read sequencing of Trypanosoma cruzi.</title>
        <authorList>
            <person name="Berna L."/>
            <person name="Rodriguez M."/>
            <person name="Chiribao M.L."/>
            <person name="Parodi-Talice A."/>
            <person name="Pita S."/>
            <person name="Rijo G."/>
            <person name="Alvarez-Valin F."/>
            <person name="Robello C."/>
        </authorList>
    </citation>
    <scope>NUCLEOTIDE SEQUENCE [LARGE SCALE GENOMIC DNA]</scope>
    <source>
        <strain evidence="14 15">TCC</strain>
    </source>
</reference>
<dbReference type="Pfam" id="PF19302">
    <property type="entry name" value="DUF5915"/>
    <property type="match status" value="1"/>
</dbReference>
<comment type="catalytic activity">
    <reaction evidence="9">
        <text>tRNA(Ile) + L-isoleucine + ATP = L-isoleucyl-tRNA(Ile) + AMP + diphosphate</text>
        <dbReference type="Rhea" id="RHEA:11060"/>
        <dbReference type="Rhea" id="RHEA-COMP:9666"/>
        <dbReference type="Rhea" id="RHEA-COMP:9695"/>
        <dbReference type="ChEBI" id="CHEBI:30616"/>
        <dbReference type="ChEBI" id="CHEBI:33019"/>
        <dbReference type="ChEBI" id="CHEBI:58045"/>
        <dbReference type="ChEBI" id="CHEBI:78442"/>
        <dbReference type="ChEBI" id="CHEBI:78528"/>
        <dbReference type="ChEBI" id="CHEBI:456215"/>
        <dbReference type="EC" id="6.1.1.5"/>
    </reaction>
</comment>
<dbReference type="SUPFAM" id="SSF52374">
    <property type="entry name" value="Nucleotidylyl transferase"/>
    <property type="match status" value="1"/>
</dbReference>
<dbReference type="VEuPathDB" id="TriTrypDB:TcYC6_0098470"/>
<evidence type="ECO:0000256" key="5">
    <source>
        <dbReference type="ARBA" id="ARBA00022840"/>
    </source>
</evidence>
<dbReference type="InterPro" id="IPR013155">
    <property type="entry name" value="M/V/L/I-tRNA-synth_anticd-bd"/>
</dbReference>
<dbReference type="VEuPathDB" id="TriTrypDB:C4B63_14g96"/>
<evidence type="ECO:0000256" key="9">
    <source>
        <dbReference type="ARBA" id="ARBA00048359"/>
    </source>
</evidence>
<comment type="similarity">
    <text evidence="1 10">Belongs to the class-I aminoacyl-tRNA synthetase family.</text>
</comment>
<gene>
    <name evidence="14" type="ORF">C3747_33g140</name>
</gene>
<dbReference type="InterPro" id="IPR002300">
    <property type="entry name" value="aa-tRNA-synth_Ia"/>
</dbReference>
<evidence type="ECO:0000256" key="10">
    <source>
        <dbReference type="RuleBase" id="RU363035"/>
    </source>
</evidence>
<proteinExistence type="inferred from homology"/>
<dbReference type="HAMAP" id="MF_02003">
    <property type="entry name" value="Ile_tRNA_synth_type2"/>
    <property type="match status" value="1"/>
</dbReference>
<evidence type="ECO:0000259" key="12">
    <source>
        <dbReference type="Pfam" id="PF00133"/>
    </source>
</evidence>
<dbReference type="CDD" id="cd07961">
    <property type="entry name" value="Anticodon_Ia_Ile_ABEc"/>
    <property type="match status" value="1"/>
</dbReference>
<dbReference type="AlphaFoldDB" id="A0A2V2X1Z2"/>
<organism evidence="14 15">
    <name type="scientific">Trypanosoma cruzi</name>
    <dbReference type="NCBI Taxonomy" id="5693"/>
    <lineage>
        <taxon>Eukaryota</taxon>
        <taxon>Discoba</taxon>
        <taxon>Euglenozoa</taxon>
        <taxon>Kinetoplastea</taxon>
        <taxon>Metakinetoplastina</taxon>
        <taxon>Trypanosomatida</taxon>
        <taxon>Trypanosomatidae</taxon>
        <taxon>Trypanosoma</taxon>
        <taxon>Schizotrypanum</taxon>
    </lineage>
</organism>
<dbReference type="PRINTS" id="PR00984">
    <property type="entry name" value="TRNASYNTHILE"/>
</dbReference>
<dbReference type="FunFam" id="3.40.50.620:FF:000023">
    <property type="entry name" value="Isoleucyl-tRNA synthetase,cytoplasmic"/>
    <property type="match status" value="1"/>
</dbReference>
<dbReference type="SUPFAM" id="SSF50677">
    <property type="entry name" value="ValRS/IleRS/LeuRS editing domain"/>
    <property type="match status" value="1"/>
</dbReference>
<dbReference type="EC" id="6.1.1.5" evidence="2"/>
<dbReference type="Gene3D" id="1.10.730.10">
    <property type="entry name" value="Isoleucyl-tRNA Synthetase, Domain 1"/>
    <property type="match status" value="1"/>
</dbReference>
<dbReference type="VEuPathDB" id="TriTrypDB:TcCL_NonESM01941"/>
<dbReference type="InterPro" id="IPR014729">
    <property type="entry name" value="Rossmann-like_a/b/a_fold"/>
</dbReference>
<dbReference type="VEuPathDB" id="TriTrypDB:ECC02_000528"/>
<keyword evidence="5 10" id="KW-0067">ATP-binding</keyword>
<dbReference type="Gene3D" id="3.40.50.620">
    <property type="entry name" value="HUPs"/>
    <property type="match status" value="2"/>
</dbReference>
<name>A0A2V2X1Z2_TRYCR</name>
<keyword evidence="3 10" id="KW-0436">Ligase</keyword>
<dbReference type="VEuPathDB" id="TriTrypDB:C4B63_14g97"/>
<dbReference type="InterPro" id="IPR002301">
    <property type="entry name" value="Ile-tRNA-ligase"/>
</dbReference>
<dbReference type="VEuPathDB" id="TriTrypDB:TCSYLVIO_004705"/>
<evidence type="ECO:0000256" key="7">
    <source>
        <dbReference type="ARBA" id="ARBA00023146"/>
    </source>
</evidence>
<dbReference type="FunFam" id="3.40.50.620:FF:000133">
    <property type="entry name" value="Isoleucyl-tRNA synthetase, cytoplasmic"/>
    <property type="match status" value="1"/>
</dbReference>
<dbReference type="VEuPathDB" id="TriTrypDB:TcG_04183"/>
<dbReference type="PROSITE" id="PS00178">
    <property type="entry name" value="AA_TRNA_LIGASE_I"/>
    <property type="match status" value="1"/>
</dbReference>